<accession>A0A8H4QFK9</accession>
<dbReference type="PROSITE" id="PS50089">
    <property type="entry name" value="ZF_RING_2"/>
    <property type="match status" value="1"/>
</dbReference>
<evidence type="ECO:0000313" key="7">
    <source>
        <dbReference type="EMBL" id="KAF4610142.1"/>
    </source>
</evidence>
<dbReference type="GO" id="GO:0008270">
    <property type="term" value="F:zinc ion binding"/>
    <property type="evidence" value="ECO:0007669"/>
    <property type="project" value="UniProtKB-KW"/>
</dbReference>
<dbReference type="Proteomes" id="UP000521872">
    <property type="component" value="Unassembled WGS sequence"/>
</dbReference>
<evidence type="ECO:0000256" key="4">
    <source>
        <dbReference type="PROSITE-ProRule" id="PRU00175"/>
    </source>
</evidence>
<keyword evidence="5" id="KW-0175">Coiled coil</keyword>
<evidence type="ECO:0000256" key="1">
    <source>
        <dbReference type="ARBA" id="ARBA00022723"/>
    </source>
</evidence>
<organism evidence="7 8">
    <name type="scientific">Agrocybe pediades</name>
    <dbReference type="NCBI Taxonomy" id="84607"/>
    <lineage>
        <taxon>Eukaryota</taxon>
        <taxon>Fungi</taxon>
        <taxon>Dikarya</taxon>
        <taxon>Basidiomycota</taxon>
        <taxon>Agaricomycotina</taxon>
        <taxon>Agaricomycetes</taxon>
        <taxon>Agaricomycetidae</taxon>
        <taxon>Agaricales</taxon>
        <taxon>Agaricineae</taxon>
        <taxon>Strophariaceae</taxon>
        <taxon>Agrocybe</taxon>
    </lineage>
</organism>
<feature type="coiled-coil region" evidence="5">
    <location>
        <begin position="118"/>
        <end position="162"/>
    </location>
</feature>
<keyword evidence="8" id="KW-1185">Reference proteome</keyword>
<evidence type="ECO:0000313" key="8">
    <source>
        <dbReference type="Proteomes" id="UP000521872"/>
    </source>
</evidence>
<dbReference type="SMART" id="SM00184">
    <property type="entry name" value="RING"/>
    <property type="match status" value="1"/>
</dbReference>
<gene>
    <name evidence="7" type="ORF">D9613_010683</name>
</gene>
<proteinExistence type="predicted"/>
<dbReference type="InterPro" id="IPR001841">
    <property type="entry name" value="Znf_RING"/>
</dbReference>
<keyword evidence="1" id="KW-0479">Metal-binding</keyword>
<evidence type="ECO:0000256" key="5">
    <source>
        <dbReference type="SAM" id="Coils"/>
    </source>
</evidence>
<dbReference type="PROSITE" id="PS00518">
    <property type="entry name" value="ZF_RING_1"/>
    <property type="match status" value="1"/>
</dbReference>
<dbReference type="AlphaFoldDB" id="A0A8H4QFK9"/>
<dbReference type="EMBL" id="JAACJL010000059">
    <property type="protein sequence ID" value="KAF4610142.1"/>
    <property type="molecule type" value="Genomic_DNA"/>
</dbReference>
<dbReference type="SUPFAM" id="SSF57850">
    <property type="entry name" value="RING/U-box"/>
    <property type="match status" value="1"/>
</dbReference>
<reference evidence="7 8" key="1">
    <citation type="submission" date="2019-12" db="EMBL/GenBank/DDBJ databases">
        <authorList>
            <person name="Floudas D."/>
            <person name="Bentzer J."/>
            <person name="Ahren D."/>
            <person name="Johansson T."/>
            <person name="Persson P."/>
            <person name="Tunlid A."/>
        </authorList>
    </citation>
    <scope>NUCLEOTIDE SEQUENCE [LARGE SCALE GENOMIC DNA]</scope>
    <source>
        <strain evidence="7 8">CBS 102.39</strain>
    </source>
</reference>
<keyword evidence="2 4" id="KW-0863">Zinc-finger</keyword>
<dbReference type="Gene3D" id="3.30.40.10">
    <property type="entry name" value="Zinc/RING finger domain, C3HC4 (zinc finger)"/>
    <property type="match status" value="1"/>
</dbReference>
<keyword evidence="3" id="KW-0862">Zinc</keyword>
<evidence type="ECO:0000256" key="3">
    <source>
        <dbReference type="ARBA" id="ARBA00022833"/>
    </source>
</evidence>
<comment type="caution">
    <text evidence="7">The sequence shown here is derived from an EMBL/GenBank/DDBJ whole genome shotgun (WGS) entry which is preliminary data.</text>
</comment>
<dbReference type="InterPro" id="IPR017907">
    <property type="entry name" value="Znf_RING_CS"/>
</dbReference>
<name>A0A8H4QFK9_9AGAR</name>
<protein>
    <recommendedName>
        <fullName evidence="6">RING-type domain-containing protein</fullName>
    </recommendedName>
</protein>
<feature type="domain" description="RING-type" evidence="6">
    <location>
        <begin position="10"/>
        <end position="54"/>
    </location>
</feature>
<dbReference type="InterPro" id="IPR013083">
    <property type="entry name" value="Znf_RING/FYVE/PHD"/>
</dbReference>
<dbReference type="Pfam" id="PF14634">
    <property type="entry name" value="zf-RING_5"/>
    <property type="match status" value="1"/>
</dbReference>
<evidence type="ECO:0000256" key="2">
    <source>
        <dbReference type="ARBA" id="ARBA00022771"/>
    </source>
</evidence>
<sequence>MLVLHPSSTCDVCLSEYTWDSGPFAKRPHAIACGHIFCSNCLYINNPHNCPLCRKTYLPNKIKRLHVDKPENIDDNKETDLLQRLAVSWETPDEQIRELMMEIDFWLRDRSNDTCLALRKARDALTKYRDIVKEQEHDLRVIENQKEKIRVLKDDLATMSAAYQTQVEGLQK</sequence>
<evidence type="ECO:0000259" key="6">
    <source>
        <dbReference type="PROSITE" id="PS50089"/>
    </source>
</evidence>